<evidence type="ECO:0000256" key="1">
    <source>
        <dbReference type="ARBA" id="ARBA00004123"/>
    </source>
</evidence>
<evidence type="ECO:0000313" key="9">
    <source>
        <dbReference type="Proteomes" id="UP000887574"/>
    </source>
</evidence>
<dbReference type="Proteomes" id="UP000887574">
    <property type="component" value="Unplaced"/>
</dbReference>
<evidence type="ECO:0000259" key="8">
    <source>
        <dbReference type="Pfam" id="PF12066"/>
    </source>
</evidence>
<dbReference type="InterPro" id="IPR007042">
    <property type="entry name" value="SERRATE/Ars2_C"/>
</dbReference>
<proteinExistence type="inferred from homology"/>
<feature type="compositionally biased region" description="Polar residues" evidence="6">
    <location>
        <begin position="598"/>
        <end position="616"/>
    </location>
</feature>
<dbReference type="Pfam" id="PF12066">
    <property type="entry name" value="SERRATE_Ars2_N"/>
    <property type="match status" value="1"/>
</dbReference>
<feature type="region of interest" description="Disordered" evidence="6">
    <location>
        <begin position="598"/>
        <end position="706"/>
    </location>
</feature>
<feature type="domain" description="SERRATE/Ars2 N-terminal" evidence="8">
    <location>
        <begin position="125"/>
        <end position="233"/>
    </location>
</feature>
<accession>A0A915CNK4</accession>
<dbReference type="WBParaSite" id="jg10536">
    <property type="protein sequence ID" value="jg10536"/>
    <property type="gene ID" value="jg10536"/>
</dbReference>
<dbReference type="CDD" id="cd00590">
    <property type="entry name" value="RRM_SF"/>
    <property type="match status" value="1"/>
</dbReference>
<evidence type="ECO:0000256" key="3">
    <source>
        <dbReference type="ARBA" id="ARBA00017364"/>
    </source>
</evidence>
<dbReference type="InterPro" id="IPR035979">
    <property type="entry name" value="RBD_domain_sf"/>
</dbReference>
<evidence type="ECO:0000313" key="10">
    <source>
        <dbReference type="WBParaSite" id="jg10536"/>
    </source>
</evidence>
<dbReference type="GO" id="GO:0031053">
    <property type="term" value="P:primary miRNA processing"/>
    <property type="evidence" value="ECO:0007669"/>
    <property type="project" value="TreeGrafter"/>
</dbReference>
<protein>
    <recommendedName>
        <fullName evidence="3">Serrate RNA effector molecule homolog</fullName>
    </recommendedName>
    <alternativeName>
        <fullName evidence="5">Arsenite-resistance protein 2 homolog</fullName>
    </alternativeName>
</protein>
<dbReference type="InterPro" id="IPR021933">
    <property type="entry name" value="SERRATE/Ars2_N"/>
</dbReference>
<dbReference type="PANTHER" id="PTHR13165">
    <property type="entry name" value="ARSENITE-RESISTANCE PROTEIN 2"/>
    <property type="match status" value="1"/>
</dbReference>
<name>A0A915CNK4_9BILA</name>
<evidence type="ECO:0000256" key="5">
    <source>
        <dbReference type="ARBA" id="ARBA00030701"/>
    </source>
</evidence>
<feature type="compositionally biased region" description="Basic and acidic residues" evidence="6">
    <location>
        <begin position="619"/>
        <end position="631"/>
    </location>
</feature>
<dbReference type="SUPFAM" id="SSF54928">
    <property type="entry name" value="RNA-binding domain, RBD"/>
    <property type="match status" value="1"/>
</dbReference>
<reference evidence="10" key="1">
    <citation type="submission" date="2022-11" db="UniProtKB">
        <authorList>
            <consortium name="WormBaseParasite"/>
        </authorList>
    </citation>
    <scope>IDENTIFICATION</scope>
</reference>
<evidence type="ECO:0000256" key="2">
    <source>
        <dbReference type="ARBA" id="ARBA00005407"/>
    </source>
</evidence>
<evidence type="ECO:0000256" key="4">
    <source>
        <dbReference type="ARBA" id="ARBA00023242"/>
    </source>
</evidence>
<feature type="compositionally biased region" description="Basic and acidic residues" evidence="6">
    <location>
        <begin position="665"/>
        <end position="683"/>
    </location>
</feature>
<keyword evidence="4" id="KW-0539">Nucleus</keyword>
<dbReference type="GO" id="GO:0003676">
    <property type="term" value="F:nucleic acid binding"/>
    <property type="evidence" value="ECO:0007669"/>
    <property type="project" value="InterPro"/>
</dbReference>
<dbReference type="PANTHER" id="PTHR13165:SF0">
    <property type="entry name" value="SERRATE RNA EFFECTOR MOLECULE HOMOLOG"/>
    <property type="match status" value="1"/>
</dbReference>
<dbReference type="Pfam" id="PF04959">
    <property type="entry name" value="ARS2"/>
    <property type="match status" value="1"/>
</dbReference>
<dbReference type="AlphaFoldDB" id="A0A915CNK4"/>
<dbReference type="GO" id="GO:0016604">
    <property type="term" value="C:nuclear body"/>
    <property type="evidence" value="ECO:0007669"/>
    <property type="project" value="TreeGrafter"/>
</dbReference>
<evidence type="ECO:0000259" key="7">
    <source>
        <dbReference type="Pfam" id="PF04959"/>
    </source>
</evidence>
<dbReference type="InterPro" id="IPR039727">
    <property type="entry name" value="SE/Ars2"/>
</dbReference>
<feature type="domain" description="SERRATE/Ars2 C-terminal" evidence="7">
    <location>
        <begin position="517"/>
        <end position="626"/>
    </location>
</feature>
<organism evidence="9 10">
    <name type="scientific">Ditylenchus dipsaci</name>
    <dbReference type="NCBI Taxonomy" id="166011"/>
    <lineage>
        <taxon>Eukaryota</taxon>
        <taxon>Metazoa</taxon>
        <taxon>Ecdysozoa</taxon>
        <taxon>Nematoda</taxon>
        <taxon>Chromadorea</taxon>
        <taxon>Rhabditida</taxon>
        <taxon>Tylenchina</taxon>
        <taxon>Tylenchomorpha</taxon>
        <taxon>Sphaerularioidea</taxon>
        <taxon>Anguinidae</taxon>
        <taxon>Anguininae</taxon>
        <taxon>Ditylenchus</taxon>
    </lineage>
</organism>
<keyword evidence="9" id="KW-1185">Reference proteome</keyword>
<sequence length="706" mass="82057">MKKQHGSLIIETDATYKLNLLGYPVLPFSMPESDEDFERVNRNRDKFVRERDYGGRMHGRETYNMDRSRRDYSNGVGGGIKRGMPNRREEEPIMKRNRFDAASDSFEPAFVRKEENSTPVMLTFKKFLCTQDESLSDEEAITKYKEYKLEFKKQECEKYFQAHKDEEWFRLKYHPEESRTFKEEQKAFLDKRLQIFNNILEGGLISRTNLDYENAANIIRLMDTVVIKLEDGADEAINAMNQEEIEDESISDLAKLTEAKLKKTKVAMAKKTPRLRQSLAETQAAVKAELDDSCKPKKAQFHRTCSIFFRNIPANVKIEEIENLCKQHPGFLRIGLTDPLTESFQRRGWVTFRRDVNIKEIFWAMKNAKLGGSDLGALVNRDLKRRIRSVNGVTLHRVVAQNDIRQASKLIVLYDHKANLYSEDQTQDSLNDLENAIVKSQNPILKGVFEYLVEEASAEEDELLGNNEKEETDIKSPLEVDRNLLKVLDKLILYLRIVHSVDYYNHGEYPNEDTMPNRIEYEDKAVEEFVTANCVELAKDKWLCPLSGKKFKGPEFIQKHLQSKHQDKLDEVRHEVLYFNNYLIDPLRPHNPESKTMFSTPTLQSPGNPMQSQQVGIGQEDRRSQDFENRNAHGRNGNWQGNDRGINTRYIGHASGRGFLGGNRDFNKPRYFDPNSDGRRDPRQQTSYRDLDAPEEIFEASTQRNY</sequence>
<comment type="similarity">
    <text evidence="2">Belongs to the ARS2 family.</text>
</comment>
<evidence type="ECO:0000256" key="6">
    <source>
        <dbReference type="SAM" id="MobiDB-lite"/>
    </source>
</evidence>
<comment type="subcellular location">
    <subcellularLocation>
        <location evidence="1">Nucleus</location>
    </subcellularLocation>
</comment>